<sequence>MKRWLLPLTLSACFVTQPLWADTTGSSPVSVTVGKGTPINPRLFGVNGVHETSDDPAANPAYRALLRALNAQGIRYPSGSPASFWDWHRGHFIPEQEITAIWPPGAFNWMLELVEDTRNMPDGALGPEKFLEFGEAIDAEIQWMLNLTTREDEQIPALKKLKAAGADIRYVEMDNETYFWGNEFGEAERGLNYARRVARLSPAIRELFPDVRIGIVTREDDLFESHHEDDSVAMVNWNKQIMRPEFRPHFDALILHHYVMKRQKLDPYTTDAERAKAFLAYPTATLDRAAKLIKQRFGDYPMWITEYNVIAYYKQFHGTGPSAEWMLATRDTGWNSLYQASFLLNGMNNPDAIEILNHHSIGNLDHGWGLGLPIDTRSGTLTKMGQLYAHLTSIALRQEQMHPLDFSNNPLLGITIEGDAQQRALYGAALSGNDGLALWIINRSGHPLTIALPSMPGANAGTTATQWIYPASEQAPASVAVQYEGSGPIWAQGPLHLVPRHHPAGATVSLPPHSLSLIELPPVSE</sequence>
<dbReference type="AlphaFoldDB" id="K4L2M6"/>
<accession>K4L2M6</accession>
<feature type="chain" id="PRO_5003878409" description="Alpha-L-arabinofuranosidase" evidence="1">
    <location>
        <begin position="22"/>
        <end position="525"/>
    </location>
</feature>
<dbReference type="Proteomes" id="UP000000466">
    <property type="component" value="Chromosome"/>
</dbReference>
<evidence type="ECO:0000256" key="1">
    <source>
        <dbReference type="SAM" id="SignalP"/>
    </source>
</evidence>
<dbReference type="InterPro" id="IPR017853">
    <property type="entry name" value="GH"/>
</dbReference>
<dbReference type="OrthoDB" id="5714820at2"/>
<dbReference type="KEGG" id="saga:M5M_16610"/>
<dbReference type="RefSeq" id="WP_015048605.1">
    <property type="nucleotide sequence ID" value="NC_018868.3"/>
</dbReference>
<organism evidence="2 3">
    <name type="scientific">Simiduia agarivorans (strain DSM 21679 / JCM 13881 / BCRC 17597 / SA1)</name>
    <dbReference type="NCBI Taxonomy" id="1117647"/>
    <lineage>
        <taxon>Bacteria</taxon>
        <taxon>Pseudomonadati</taxon>
        <taxon>Pseudomonadota</taxon>
        <taxon>Gammaproteobacteria</taxon>
        <taxon>Cellvibrionales</taxon>
        <taxon>Cellvibrionaceae</taxon>
        <taxon>Simiduia</taxon>
    </lineage>
</organism>
<evidence type="ECO:0000313" key="3">
    <source>
        <dbReference type="Proteomes" id="UP000000466"/>
    </source>
</evidence>
<evidence type="ECO:0008006" key="4">
    <source>
        <dbReference type="Google" id="ProtNLM"/>
    </source>
</evidence>
<dbReference type="SUPFAM" id="SSF51445">
    <property type="entry name" value="(Trans)glycosidases"/>
    <property type="match status" value="1"/>
</dbReference>
<gene>
    <name evidence="2" type="ordered locus">M5M_16610</name>
</gene>
<protein>
    <recommendedName>
        <fullName evidence="4">Alpha-L-arabinofuranosidase</fullName>
    </recommendedName>
</protein>
<reference evidence="2 3" key="1">
    <citation type="journal article" date="2013" name="Genome Announc.">
        <title>Complete genome sequence of Simiduia agarivorans SA1(T), a marine bacterium able to degrade a variety of polysaccharides.</title>
        <authorList>
            <person name="Lin S.Y."/>
            <person name="Shieh W.Y."/>
            <person name="Chen J.S."/>
            <person name="Tang S.L."/>
        </authorList>
    </citation>
    <scope>NUCLEOTIDE SEQUENCE [LARGE SCALE GENOMIC DNA]</scope>
    <source>
        <strain evidence="3">DSM 21679 / JCM 13881 / BCRC 17597 / SA1</strain>
    </source>
</reference>
<keyword evidence="1" id="KW-0732">Signal</keyword>
<dbReference type="Gene3D" id="3.20.20.80">
    <property type="entry name" value="Glycosidases"/>
    <property type="match status" value="1"/>
</dbReference>
<feature type="signal peptide" evidence="1">
    <location>
        <begin position="1"/>
        <end position="21"/>
    </location>
</feature>
<dbReference type="STRING" id="1117647.M5M_16610"/>
<evidence type="ECO:0000313" key="2">
    <source>
        <dbReference type="EMBL" id="AFV00453.1"/>
    </source>
</evidence>
<dbReference type="EMBL" id="CP003746">
    <property type="protein sequence ID" value="AFV00453.1"/>
    <property type="molecule type" value="Genomic_DNA"/>
</dbReference>
<proteinExistence type="predicted"/>
<dbReference type="eggNOG" id="COG3534">
    <property type="taxonomic scope" value="Bacteria"/>
</dbReference>
<dbReference type="HOGENOM" id="CLU_518644_0_0_6"/>
<name>K4L2M6_SIMAS</name>
<keyword evidence="3" id="KW-1185">Reference proteome</keyword>